<dbReference type="RefSeq" id="WP_280762164.1">
    <property type="nucleotide sequence ID" value="NZ_JARXVC010000011.1"/>
</dbReference>
<sequence>MTKCPRCKAEWGGMNTGHCTGCHTTFSGITAFDAHRRAYRCLTPEAAGLTLTNRNYPCYGYPGDNSGDTDKDNE</sequence>
<keyword evidence="3" id="KW-1185">Reference proteome</keyword>
<protein>
    <recommendedName>
        <fullName evidence="1">Phage FDXHR zinc binding domain-containing protein</fullName>
    </recommendedName>
</protein>
<reference evidence="2 3" key="1">
    <citation type="submission" date="2023-04" db="EMBL/GenBank/DDBJ databases">
        <title>Forest soil microbial communities from Buena Vista Peninsula, Colon Province, Panama.</title>
        <authorList>
            <person name="Bouskill N."/>
        </authorList>
    </citation>
    <scope>NUCLEOTIDE SEQUENCE [LARGE SCALE GENOMIC DNA]</scope>
    <source>
        <strain evidence="2 3">CFH S0262</strain>
    </source>
</reference>
<dbReference type="EMBL" id="JARXVC010000011">
    <property type="protein sequence ID" value="MDH6282882.1"/>
    <property type="molecule type" value="Genomic_DNA"/>
</dbReference>
<dbReference type="InterPro" id="IPR058158">
    <property type="entry name" value="Phage_zn-bd_3"/>
</dbReference>
<gene>
    <name evidence="2" type="ORF">M2280_004119</name>
</gene>
<dbReference type="Pfam" id="PF24071">
    <property type="entry name" value="Phage_zn_bind_3"/>
    <property type="match status" value="1"/>
</dbReference>
<comment type="caution">
    <text evidence="2">The sequence shown here is derived from an EMBL/GenBank/DDBJ whole genome shotgun (WGS) entry which is preliminary data.</text>
</comment>
<proteinExistence type="predicted"/>
<evidence type="ECO:0000313" key="2">
    <source>
        <dbReference type="EMBL" id="MDH6282882.1"/>
    </source>
</evidence>
<accession>A0ABT6MEZ0</accession>
<name>A0ABT6MEZ0_9NOCA</name>
<evidence type="ECO:0000259" key="1">
    <source>
        <dbReference type="Pfam" id="PF24071"/>
    </source>
</evidence>
<dbReference type="Proteomes" id="UP001160334">
    <property type="component" value="Unassembled WGS sequence"/>
</dbReference>
<organism evidence="2 3">
    <name type="scientific">Prescottella agglutinans</name>
    <dbReference type="NCBI Taxonomy" id="1644129"/>
    <lineage>
        <taxon>Bacteria</taxon>
        <taxon>Bacillati</taxon>
        <taxon>Actinomycetota</taxon>
        <taxon>Actinomycetes</taxon>
        <taxon>Mycobacteriales</taxon>
        <taxon>Nocardiaceae</taxon>
        <taxon>Prescottella</taxon>
    </lineage>
</organism>
<feature type="domain" description="Phage FDXHR zinc binding" evidence="1">
    <location>
        <begin position="3"/>
        <end position="46"/>
    </location>
</feature>
<evidence type="ECO:0000313" key="3">
    <source>
        <dbReference type="Proteomes" id="UP001160334"/>
    </source>
</evidence>